<dbReference type="CDD" id="cd05483">
    <property type="entry name" value="retropepsin_like_bacteria"/>
    <property type="match status" value="1"/>
</dbReference>
<reference evidence="2 3" key="1">
    <citation type="journal article" date="2017" name="Nat. Commun.">
        <title>In situ click chemistry generation of cyclooxygenase-2 inhibitors.</title>
        <authorList>
            <person name="Bhardwaj A."/>
            <person name="Kaur J."/>
            <person name="Wuest M."/>
            <person name="Wuest F."/>
        </authorList>
    </citation>
    <scope>NUCLEOTIDE SEQUENCE [LARGE SCALE GENOMIC DNA]</scope>
    <source>
        <strain evidence="2">S2_012_000_R3_94</strain>
    </source>
</reference>
<evidence type="ECO:0000256" key="1">
    <source>
        <dbReference type="SAM" id="Phobius"/>
    </source>
</evidence>
<protein>
    <submittedName>
        <fullName evidence="2">TIGR02281 family clan AA aspartic protease</fullName>
        <ecNumber evidence="2">3.4.23.-</ecNumber>
    </submittedName>
</protein>
<sequence length="190" mass="20755">MNENLPRVAYFVLLLIAVSGYMLVEMRKDFGKSLRQMLAWGLIFLGLIAGFGLWDDIRNDVAPQQIVEGRRIELPMASDGHFYVTLRVNGSDVDFMVDTGASDIALRRADAQRASIDIDALSYTGFAATANGTVSTAPVTIGLVEIGDIADENVSADVVQGDLDISLLGMSYLRRFARVGFEGDTMVLER</sequence>
<dbReference type="EC" id="3.4.23.-" evidence="2"/>
<dbReference type="NCBIfam" id="TIGR02281">
    <property type="entry name" value="clan_AA_DTGA"/>
    <property type="match status" value="1"/>
</dbReference>
<keyword evidence="1" id="KW-1133">Transmembrane helix</keyword>
<dbReference type="InterPro" id="IPR001969">
    <property type="entry name" value="Aspartic_peptidase_AS"/>
</dbReference>
<dbReference type="Pfam" id="PF13975">
    <property type="entry name" value="gag-asp_proteas"/>
    <property type="match status" value="1"/>
</dbReference>
<feature type="transmembrane region" description="Helical" evidence="1">
    <location>
        <begin position="36"/>
        <end position="54"/>
    </location>
</feature>
<dbReference type="SUPFAM" id="SSF50630">
    <property type="entry name" value="Acid proteases"/>
    <property type="match status" value="1"/>
</dbReference>
<dbReference type="PROSITE" id="PS00141">
    <property type="entry name" value="ASP_PROTEASE"/>
    <property type="match status" value="1"/>
</dbReference>
<organism evidence="2 3">
    <name type="scientific">Paracoccus denitrificans</name>
    <dbReference type="NCBI Taxonomy" id="266"/>
    <lineage>
        <taxon>Bacteria</taxon>
        <taxon>Pseudomonadati</taxon>
        <taxon>Pseudomonadota</taxon>
        <taxon>Alphaproteobacteria</taxon>
        <taxon>Rhodobacterales</taxon>
        <taxon>Paracoccaceae</taxon>
        <taxon>Paracoccus</taxon>
    </lineage>
</organism>
<keyword evidence="1" id="KW-0812">Transmembrane</keyword>
<comment type="caution">
    <text evidence="2">The sequence shown here is derived from an EMBL/GenBank/DDBJ whole genome shotgun (WGS) entry which is preliminary data.</text>
</comment>
<dbReference type="Gene3D" id="2.40.70.10">
    <property type="entry name" value="Acid Proteases"/>
    <property type="match status" value="1"/>
</dbReference>
<dbReference type="InterPro" id="IPR034122">
    <property type="entry name" value="Retropepsin-like_bacterial"/>
</dbReference>
<dbReference type="InterPro" id="IPR021109">
    <property type="entry name" value="Peptidase_aspartic_dom_sf"/>
</dbReference>
<name>A0A533IFX3_PARDE</name>
<dbReference type="GO" id="GO:0006508">
    <property type="term" value="P:proteolysis"/>
    <property type="evidence" value="ECO:0007669"/>
    <property type="project" value="UniProtKB-KW"/>
</dbReference>
<proteinExistence type="predicted"/>
<gene>
    <name evidence="2" type="ORF">DI616_00225</name>
</gene>
<dbReference type="AlphaFoldDB" id="A0A533IFX3"/>
<dbReference type="InterPro" id="IPR011969">
    <property type="entry name" value="Clan_AA_Asp_peptidase_C"/>
</dbReference>
<dbReference type="EMBL" id="VAFL01000001">
    <property type="protein sequence ID" value="TKW68468.1"/>
    <property type="molecule type" value="Genomic_DNA"/>
</dbReference>
<dbReference type="Proteomes" id="UP000315344">
    <property type="component" value="Unassembled WGS sequence"/>
</dbReference>
<dbReference type="GO" id="GO:0004190">
    <property type="term" value="F:aspartic-type endopeptidase activity"/>
    <property type="evidence" value="ECO:0007669"/>
    <property type="project" value="InterPro"/>
</dbReference>
<accession>A0A533IFX3</accession>
<keyword evidence="2" id="KW-0378">Hydrolase</keyword>
<keyword evidence="1" id="KW-0472">Membrane</keyword>
<feature type="transmembrane region" description="Helical" evidence="1">
    <location>
        <begin position="6"/>
        <end position="24"/>
    </location>
</feature>
<evidence type="ECO:0000313" key="2">
    <source>
        <dbReference type="EMBL" id="TKW68468.1"/>
    </source>
</evidence>
<evidence type="ECO:0000313" key="3">
    <source>
        <dbReference type="Proteomes" id="UP000315344"/>
    </source>
</evidence>
<keyword evidence="2" id="KW-0645">Protease</keyword>